<dbReference type="PROSITE" id="PS01124">
    <property type="entry name" value="HTH_ARAC_FAMILY_2"/>
    <property type="match status" value="1"/>
</dbReference>
<dbReference type="Proteomes" id="UP000283295">
    <property type="component" value="Unassembled WGS sequence"/>
</dbReference>
<dbReference type="Pfam" id="PF12833">
    <property type="entry name" value="HTH_18"/>
    <property type="match status" value="1"/>
</dbReference>
<dbReference type="AlphaFoldDB" id="A0A412ILR3"/>
<proteinExistence type="predicted"/>
<reference evidence="5 6" key="1">
    <citation type="submission" date="2018-08" db="EMBL/GenBank/DDBJ databases">
        <title>A genome reference for cultivated species of the human gut microbiota.</title>
        <authorList>
            <person name="Zou Y."/>
            <person name="Xue W."/>
            <person name="Luo G."/>
        </authorList>
    </citation>
    <scope>NUCLEOTIDE SEQUENCE [LARGE SCALE GENOMIC DNA]</scope>
    <source>
        <strain evidence="5 6">AF22-21</strain>
    </source>
</reference>
<accession>A0A412ILR3</accession>
<evidence type="ECO:0000313" key="5">
    <source>
        <dbReference type="EMBL" id="RGS38803.1"/>
    </source>
</evidence>
<dbReference type="Gene3D" id="1.10.10.60">
    <property type="entry name" value="Homeodomain-like"/>
    <property type="match status" value="2"/>
</dbReference>
<keyword evidence="3" id="KW-0804">Transcription</keyword>
<evidence type="ECO:0000256" key="1">
    <source>
        <dbReference type="ARBA" id="ARBA00023015"/>
    </source>
</evidence>
<dbReference type="Pfam" id="PF02311">
    <property type="entry name" value="AraC_binding"/>
    <property type="match status" value="1"/>
</dbReference>
<protein>
    <submittedName>
        <fullName evidence="5">AraC family transcriptional regulator</fullName>
    </submittedName>
</protein>
<feature type="domain" description="HTH araC/xylS-type" evidence="4">
    <location>
        <begin position="196"/>
        <end position="294"/>
    </location>
</feature>
<dbReference type="EMBL" id="QRVK01000035">
    <property type="protein sequence ID" value="RGS38803.1"/>
    <property type="molecule type" value="Genomic_DNA"/>
</dbReference>
<dbReference type="SUPFAM" id="SSF51182">
    <property type="entry name" value="RmlC-like cupins"/>
    <property type="match status" value="1"/>
</dbReference>
<organism evidence="5 6">
    <name type="scientific">Coprococcus eutactus</name>
    <dbReference type="NCBI Taxonomy" id="33043"/>
    <lineage>
        <taxon>Bacteria</taxon>
        <taxon>Bacillati</taxon>
        <taxon>Bacillota</taxon>
        <taxon>Clostridia</taxon>
        <taxon>Lachnospirales</taxon>
        <taxon>Lachnospiraceae</taxon>
        <taxon>Coprococcus</taxon>
    </lineage>
</organism>
<dbReference type="InterPro" id="IPR009057">
    <property type="entry name" value="Homeodomain-like_sf"/>
</dbReference>
<dbReference type="InterPro" id="IPR003313">
    <property type="entry name" value="AraC-bd"/>
</dbReference>
<keyword evidence="1" id="KW-0805">Transcription regulation</keyword>
<dbReference type="InterPro" id="IPR011051">
    <property type="entry name" value="RmlC_Cupin_sf"/>
</dbReference>
<dbReference type="PANTHER" id="PTHR43280">
    <property type="entry name" value="ARAC-FAMILY TRANSCRIPTIONAL REGULATOR"/>
    <property type="match status" value="1"/>
</dbReference>
<dbReference type="InterPro" id="IPR020449">
    <property type="entry name" value="Tscrpt_reg_AraC-type_HTH"/>
</dbReference>
<dbReference type="PRINTS" id="PR00032">
    <property type="entry name" value="HTHARAC"/>
</dbReference>
<sequence>MILHRTTVMVDTHGRESRDDDVHQFDFAAYDADMHQFISGCIPPHWHDELEVFVLLSGQVEVVTGDISCIVNAGEGCFINGGVLHTFRALSLGECRYHSFVFESSIVAGAPGSIFDTKYMKPFVEKGHSFAHMKRDEGMEPFFEEFDRCFDACAGEGYAYEFAIRDSLTRMILCIAQNMNAPGDSDMPHLAEVRIKDMLGWIDSNLKDEITVSGIAGSANICVRECQRIFSQYVHYRPMEYVQRRRITLAAELLRTTHRQVTDIALECGFSSVSYFIKQFKNIVGCTPTGYRKKGGDSEK</sequence>
<dbReference type="SUPFAM" id="SSF46689">
    <property type="entry name" value="Homeodomain-like"/>
    <property type="match status" value="1"/>
</dbReference>
<name>A0A412ILR3_9FIRM</name>
<evidence type="ECO:0000256" key="3">
    <source>
        <dbReference type="ARBA" id="ARBA00023163"/>
    </source>
</evidence>
<dbReference type="InterPro" id="IPR018060">
    <property type="entry name" value="HTH_AraC"/>
</dbReference>
<dbReference type="Gene3D" id="2.60.120.10">
    <property type="entry name" value="Jelly Rolls"/>
    <property type="match status" value="1"/>
</dbReference>
<dbReference type="InterPro" id="IPR014710">
    <property type="entry name" value="RmlC-like_jellyroll"/>
</dbReference>
<dbReference type="GO" id="GO:0003700">
    <property type="term" value="F:DNA-binding transcription factor activity"/>
    <property type="evidence" value="ECO:0007669"/>
    <property type="project" value="InterPro"/>
</dbReference>
<dbReference type="PANTHER" id="PTHR43280:SF28">
    <property type="entry name" value="HTH-TYPE TRANSCRIPTIONAL ACTIVATOR RHAS"/>
    <property type="match status" value="1"/>
</dbReference>
<dbReference type="CDD" id="cd02208">
    <property type="entry name" value="cupin_RmlC-like"/>
    <property type="match status" value="1"/>
</dbReference>
<dbReference type="InterPro" id="IPR018062">
    <property type="entry name" value="HTH_AraC-typ_CS"/>
</dbReference>
<evidence type="ECO:0000313" key="6">
    <source>
        <dbReference type="Proteomes" id="UP000283295"/>
    </source>
</evidence>
<dbReference type="OrthoDB" id="9778008at2"/>
<evidence type="ECO:0000259" key="4">
    <source>
        <dbReference type="PROSITE" id="PS01124"/>
    </source>
</evidence>
<gene>
    <name evidence="5" type="ORF">DWX94_11335</name>
</gene>
<dbReference type="SMART" id="SM00342">
    <property type="entry name" value="HTH_ARAC"/>
    <property type="match status" value="1"/>
</dbReference>
<evidence type="ECO:0000256" key="2">
    <source>
        <dbReference type="ARBA" id="ARBA00023125"/>
    </source>
</evidence>
<keyword evidence="2" id="KW-0238">DNA-binding</keyword>
<comment type="caution">
    <text evidence="5">The sequence shown here is derived from an EMBL/GenBank/DDBJ whole genome shotgun (WGS) entry which is preliminary data.</text>
</comment>
<dbReference type="PROSITE" id="PS00041">
    <property type="entry name" value="HTH_ARAC_FAMILY_1"/>
    <property type="match status" value="1"/>
</dbReference>
<dbReference type="GO" id="GO:0043565">
    <property type="term" value="F:sequence-specific DNA binding"/>
    <property type="evidence" value="ECO:0007669"/>
    <property type="project" value="InterPro"/>
</dbReference>